<dbReference type="InterPro" id="IPR016899">
    <property type="entry name" value="mRNA_G-N7_MeTrfase_euk"/>
</dbReference>
<accession>A0A6A5C9L1</accession>
<dbReference type="GO" id="GO:0003723">
    <property type="term" value="F:RNA binding"/>
    <property type="evidence" value="ECO:0007669"/>
    <property type="project" value="UniProtKB-KW"/>
</dbReference>
<evidence type="ECO:0000256" key="10">
    <source>
        <dbReference type="PIRNR" id="PIRNR028762"/>
    </source>
</evidence>
<dbReference type="Pfam" id="PF03291">
    <property type="entry name" value="mRNA_G-N7_MeTrfase"/>
    <property type="match status" value="1"/>
</dbReference>
<dbReference type="VEuPathDB" id="AmoebaDB:NF0035110"/>
<evidence type="ECO:0000313" key="14">
    <source>
        <dbReference type="EMBL" id="KAF0982410.1"/>
    </source>
</evidence>
<feature type="binding site" evidence="11">
    <location>
        <begin position="113"/>
        <end position="114"/>
    </location>
    <ligand>
        <name>mRNA</name>
        <dbReference type="ChEBI" id="CHEBI:33699"/>
    </ligand>
</feature>
<feature type="compositionally biased region" description="Low complexity" evidence="12">
    <location>
        <begin position="14"/>
        <end position="24"/>
    </location>
</feature>
<keyword evidence="6 10" id="KW-0694">RNA-binding</keyword>
<evidence type="ECO:0000256" key="4">
    <source>
        <dbReference type="ARBA" id="ARBA00022679"/>
    </source>
</evidence>
<keyword evidence="5 10" id="KW-0949">S-adenosyl-L-methionine</keyword>
<dbReference type="Proteomes" id="UP000444721">
    <property type="component" value="Unassembled WGS sequence"/>
</dbReference>
<evidence type="ECO:0000256" key="5">
    <source>
        <dbReference type="ARBA" id="ARBA00022691"/>
    </source>
</evidence>
<evidence type="ECO:0000256" key="12">
    <source>
        <dbReference type="SAM" id="MobiDB-lite"/>
    </source>
</evidence>
<keyword evidence="4 10" id="KW-0808">Transferase</keyword>
<evidence type="ECO:0000256" key="2">
    <source>
        <dbReference type="ARBA" id="ARBA00022603"/>
    </source>
</evidence>
<reference evidence="14 15" key="1">
    <citation type="journal article" date="2019" name="Sci. Rep.">
        <title>Nanopore sequencing improves the draft genome of the human pathogenic amoeba Naegleria fowleri.</title>
        <authorList>
            <person name="Liechti N."/>
            <person name="Schurch N."/>
            <person name="Bruggmann R."/>
            <person name="Wittwer M."/>
        </authorList>
    </citation>
    <scope>NUCLEOTIDE SEQUENCE [LARGE SCALE GENOMIC DNA]</scope>
    <source>
        <strain evidence="14 15">ATCC 30894</strain>
    </source>
</reference>
<feature type="domain" description="MRNA cap 0 methyltransferase" evidence="13">
    <location>
        <begin position="104"/>
        <end position="369"/>
    </location>
</feature>
<dbReference type="PANTHER" id="PTHR12189:SF2">
    <property type="entry name" value="MRNA CAP GUANINE-N7 METHYLTRANSFERASE"/>
    <property type="match status" value="1"/>
</dbReference>
<dbReference type="GO" id="GO:0005634">
    <property type="term" value="C:nucleus"/>
    <property type="evidence" value="ECO:0007669"/>
    <property type="project" value="UniProtKB-SubCell"/>
</dbReference>
<feature type="site" description="mRNA cap binding" evidence="11">
    <location>
        <position position="361"/>
    </location>
</feature>
<dbReference type="AlphaFoldDB" id="A0A6A5C9L1"/>
<feature type="site" description="mRNA cap binding" evidence="11">
    <location>
        <position position="144"/>
    </location>
</feature>
<feature type="site" description="mRNA cap binding" evidence="11">
    <location>
        <position position="138"/>
    </location>
</feature>
<dbReference type="VEuPathDB" id="AmoebaDB:FDP41_011340"/>
<feature type="compositionally biased region" description="Basic and acidic residues" evidence="12">
    <location>
        <begin position="84"/>
        <end position="101"/>
    </location>
</feature>
<feature type="site" description="mRNA cap binding" evidence="11">
    <location>
        <position position="299"/>
    </location>
</feature>
<comment type="subcellular location">
    <subcellularLocation>
        <location evidence="1 10">Nucleus</location>
    </subcellularLocation>
</comment>
<feature type="compositionally biased region" description="Low complexity" evidence="12">
    <location>
        <begin position="32"/>
        <end position="47"/>
    </location>
</feature>
<organism evidence="14 15">
    <name type="scientific">Naegleria fowleri</name>
    <name type="common">Brain eating amoeba</name>
    <dbReference type="NCBI Taxonomy" id="5763"/>
    <lineage>
        <taxon>Eukaryota</taxon>
        <taxon>Discoba</taxon>
        <taxon>Heterolobosea</taxon>
        <taxon>Tetramitia</taxon>
        <taxon>Eutetramitia</taxon>
        <taxon>Vahlkampfiidae</taxon>
        <taxon>Naegleria</taxon>
    </lineage>
</organism>
<dbReference type="SUPFAM" id="SSF53335">
    <property type="entry name" value="S-adenosyl-L-methionine-dependent methyltransferases"/>
    <property type="match status" value="1"/>
</dbReference>
<keyword evidence="15" id="KW-1185">Reference proteome</keyword>
<dbReference type="Gene3D" id="3.40.50.150">
    <property type="entry name" value="Vaccinia Virus protein VP39"/>
    <property type="match status" value="1"/>
</dbReference>
<dbReference type="OMA" id="LITGDCF"/>
<feature type="compositionally biased region" description="Low complexity" evidence="12">
    <location>
        <begin position="67"/>
        <end position="82"/>
    </location>
</feature>
<evidence type="ECO:0000259" key="13">
    <source>
        <dbReference type="PROSITE" id="PS51562"/>
    </source>
</evidence>
<dbReference type="PANTHER" id="PTHR12189">
    <property type="entry name" value="MRNA GUANINE-7- METHYLTRANSFERASE"/>
    <property type="match status" value="1"/>
</dbReference>
<dbReference type="EMBL" id="VFQX01000009">
    <property type="protein sequence ID" value="KAF0982410.1"/>
    <property type="molecule type" value="Genomic_DNA"/>
</dbReference>
<keyword evidence="8 10" id="KW-0539">Nucleus</keyword>
<evidence type="ECO:0000256" key="3">
    <source>
        <dbReference type="ARBA" id="ARBA00022664"/>
    </source>
</evidence>
<feature type="site" description="mRNA cap binding" evidence="11">
    <location>
        <position position="213"/>
    </location>
</feature>
<proteinExistence type="inferred from homology"/>
<protein>
    <recommendedName>
        <fullName evidence="10">mRNA cap guanine-N(7) methyltransferase</fullName>
        <ecNumber evidence="10">2.1.1.56</ecNumber>
    </recommendedName>
    <alternativeName>
        <fullName evidence="10">mRNA (guanine-N(7))-methyltransferase</fullName>
    </alternativeName>
    <alternativeName>
        <fullName evidence="10">mRNA cap methyltransferase</fullName>
    </alternativeName>
</protein>
<dbReference type="VEuPathDB" id="AmoebaDB:NfTy_019810"/>
<dbReference type="EC" id="2.1.1.56" evidence="10"/>
<dbReference type="InterPro" id="IPR039753">
    <property type="entry name" value="RG7MT1"/>
</dbReference>
<dbReference type="InterPro" id="IPR029063">
    <property type="entry name" value="SAM-dependent_MTases_sf"/>
</dbReference>
<dbReference type="GO" id="GO:0004482">
    <property type="term" value="F:mRNA 5'-cap (guanine-N7-)-methyltransferase activity"/>
    <property type="evidence" value="ECO:0007669"/>
    <property type="project" value="UniProtKB-EC"/>
</dbReference>
<dbReference type="PIRSF" id="PIRSF028762">
    <property type="entry name" value="ABD1"/>
    <property type="match status" value="1"/>
</dbReference>
<keyword evidence="3 10" id="KW-0507">mRNA processing</keyword>
<gene>
    <name evidence="14" type="ORF">FDP41_011340</name>
</gene>
<keyword evidence="7 10" id="KW-0506">mRNA capping</keyword>
<dbReference type="OrthoDB" id="10248867at2759"/>
<comment type="catalytic activity">
    <reaction evidence="9">
        <text>a 5'-end (5'-triphosphoguanosine)-ribonucleoside in mRNA + S-adenosyl-L-methionine = a 5'-end (N(7)-methyl 5'-triphosphoguanosine)-ribonucleoside in mRNA + S-adenosyl-L-homocysteine</text>
        <dbReference type="Rhea" id="RHEA:67008"/>
        <dbReference type="Rhea" id="RHEA-COMP:17166"/>
        <dbReference type="Rhea" id="RHEA-COMP:17167"/>
        <dbReference type="ChEBI" id="CHEBI:57856"/>
        <dbReference type="ChEBI" id="CHEBI:59789"/>
        <dbReference type="ChEBI" id="CHEBI:156461"/>
        <dbReference type="ChEBI" id="CHEBI:167617"/>
        <dbReference type="EC" id="2.1.1.56"/>
    </reaction>
</comment>
<sequence length="396" mass="44587">MQNPINFRSAGTMNQAQSSSAGSSSGSGGNGANNNNTTTTTTSAGTQKKQHKYPKRLSQNMEKRAEGSAGASSSRPTTSSLSKTRVEEMYNSRTNQDRDTRNASPIIPLRNFNNWVKGVLIYKYVPMQSVVLDISCGKGGDLFKYHFRNIKYYVGVDIAHASLVDCTSRYNENSAQFKFPITLIHADVGKTSIDPVLPRGLLFDAVSCQFAAHYMFDTEEHARMLLRNVTDRLKNGGKFILTTSDAYVLVKMLRNVQGYTLKNDVFEATFHCAPDKSFPNVFGNRYDFQLIDAVDLCPEYLVPPKHFIDLAREFNLHIVEHLNFHDFYEKYGSNQETKVNVKPELKLEGMTEDLWTAIYLYRAFVFEKRGGPVPQDQFQLPTGYKKLAASDIISLK</sequence>
<dbReference type="PROSITE" id="PS51562">
    <property type="entry name" value="RNA_CAP0_MT"/>
    <property type="match status" value="1"/>
</dbReference>
<evidence type="ECO:0000256" key="7">
    <source>
        <dbReference type="ARBA" id="ARBA00023042"/>
    </source>
</evidence>
<comment type="caution">
    <text evidence="14">The sequence shown here is derived from an EMBL/GenBank/DDBJ whole genome shotgun (WGS) entry which is preliminary data.</text>
</comment>
<evidence type="ECO:0000256" key="8">
    <source>
        <dbReference type="ARBA" id="ARBA00023242"/>
    </source>
</evidence>
<feature type="region of interest" description="Disordered" evidence="12">
    <location>
        <begin position="1"/>
        <end position="103"/>
    </location>
</feature>
<evidence type="ECO:0000256" key="6">
    <source>
        <dbReference type="ARBA" id="ARBA00022884"/>
    </source>
</evidence>
<name>A0A6A5C9L1_NAEFO</name>
<feature type="compositionally biased region" description="Polar residues" evidence="12">
    <location>
        <begin position="1"/>
        <end position="13"/>
    </location>
</feature>
<evidence type="ECO:0000256" key="1">
    <source>
        <dbReference type="ARBA" id="ARBA00004123"/>
    </source>
</evidence>
<dbReference type="GeneID" id="68118555"/>
<evidence type="ECO:0000313" key="15">
    <source>
        <dbReference type="Proteomes" id="UP000444721"/>
    </source>
</evidence>
<feature type="site" description="mRNA cap binding" evidence="11">
    <location>
        <position position="169"/>
    </location>
</feature>
<dbReference type="InterPro" id="IPR004971">
    <property type="entry name" value="mRNA_G-N7_MeTrfase_dom"/>
</dbReference>
<evidence type="ECO:0000256" key="11">
    <source>
        <dbReference type="PIRSR" id="PIRSR028762-2"/>
    </source>
</evidence>
<evidence type="ECO:0000256" key="9">
    <source>
        <dbReference type="ARBA" id="ARBA00044712"/>
    </source>
</evidence>
<dbReference type="RefSeq" id="XP_044567123.1">
    <property type="nucleotide sequence ID" value="XM_044701738.1"/>
</dbReference>
<dbReference type="CDD" id="cd02440">
    <property type="entry name" value="AdoMet_MTases"/>
    <property type="match status" value="1"/>
</dbReference>
<keyword evidence="2 10" id="KW-0489">Methyltransferase</keyword>
<comment type="similarity">
    <text evidence="10">Belongs to the class I-like SAM-binding methyltransferase superfamily. mRNA cap 0 methyltransferase family.</text>
</comment>